<dbReference type="PROSITE" id="PS50966">
    <property type="entry name" value="ZF_SWIM"/>
    <property type="match status" value="1"/>
</dbReference>
<accession>A0AA88EHJ0</accession>
<protein>
    <recommendedName>
        <fullName evidence="5">SWIM-type domain-containing protein</fullName>
    </recommendedName>
</protein>
<evidence type="ECO:0000256" key="4">
    <source>
        <dbReference type="PROSITE-ProRule" id="PRU00325"/>
    </source>
</evidence>
<dbReference type="GO" id="GO:0008270">
    <property type="term" value="F:zinc ion binding"/>
    <property type="evidence" value="ECO:0007669"/>
    <property type="project" value="UniProtKB-KW"/>
</dbReference>
<evidence type="ECO:0000256" key="3">
    <source>
        <dbReference type="ARBA" id="ARBA00022833"/>
    </source>
</evidence>
<keyword evidence="2 4" id="KW-0863">Zinc-finger</keyword>
<feature type="domain" description="SWIM-type" evidence="5">
    <location>
        <begin position="235"/>
        <end position="267"/>
    </location>
</feature>
<dbReference type="InterPro" id="IPR007527">
    <property type="entry name" value="Znf_SWIM"/>
</dbReference>
<evidence type="ECO:0000259" key="5">
    <source>
        <dbReference type="PROSITE" id="PS50966"/>
    </source>
</evidence>
<evidence type="ECO:0000256" key="2">
    <source>
        <dbReference type="ARBA" id="ARBA00022771"/>
    </source>
</evidence>
<comment type="caution">
    <text evidence="6">The sequence shown here is derived from an EMBL/GenBank/DDBJ whole genome shotgun (WGS) entry which is preliminary data.</text>
</comment>
<gene>
    <name evidence="6" type="ORF">TIFTF001_054511</name>
</gene>
<keyword evidence="1" id="KW-0479">Metal-binding</keyword>
<dbReference type="AlphaFoldDB" id="A0AA88EHJ0"/>
<dbReference type="PANTHER" id="PTHR31973:SF113">
    <property type="entry name" value="PROTEIN FAR1-RELATED SEQUENCE 5-LIKE"/>
    <property type="match status" value="1"/>
</dbReference>
<keyword evidence="7" id="KW-1185">Reference proteome</keyword>
<dbReference type="SMART" id="SM00575">
    <property type="entry name" value="ZnF_PMZ"/>
    <property type="match status" value="1"/>
</dbReference>
<name>A0AA88EHJ0_FICCA</name>
<evidence type="ECO:0000313" key="7">
    <source>
        <dbReference type="Proteomes" id="UP001187192"/>
    </source>
</evidence>
<evidence type="ECO:0000313" key="6">
    <source>
        <dbReference type="EMBL" id="GMN75062.1"/>
    </source>
</evidence>
<dbReference type="Pfam" id="PF04434">
    <property type="entry name" value="SWIM"/>
    <property type="match status" value="1"/>
</dbReference>
<dbReference type="Proteomes" id="UP001187192">
    <property type="component" value="Unassembled WGS sequence"/>
</dbReference>
<reference evidence="6" key="1">
    <citation type="submission" date="2023-07" db="EMBL/GenBank/DDBJ databases">
        <title>draft genome sequence of fig (Ficus carica).</title>
        <authorList>
            <person name="Takahashi T."/>
            <person name="Nishimura K."/>
        </authorList>
    </citation>
    <scope>NUCLEOTIDE SEQUENCE</scope>
</reference>
<dbReference type="PANTHER" id="PTHR31973">
    <property type="entry name" value="POLYPROTEIN, PUTATIVE-RELATED"/>
    <property type="match status" value="1"/>
</dbReference>
<sequence>MCLAVSKHGWPYCRPVIVVDGSALKAKFGGMLLAACCHDANDCIFPLAFGIVPSKSNESWKCQPRVSGCCLRDMNPTLGCKLEDQVQRFQRPFETYFDGASRSYLLSEHHRHMESIRSRNPDMHRYLVQADPTKWSRVYFNGRRYAIMTTNIAESLNSVDRKARLMPVGFLVEWLRELLQRWFVERRENAMKITSKLAPKAEKLIRTNFSLGLTVTPRPADQFEYVVTNNAGQIWIVDMSERTCTCRRFQVDQIPCPHAMAVFYPISSAEGCDDPEEVRL</sequence>
<keyword evidence="3" id="KW-0862">Zinc</keyword>
<organism evidence="6 7">
    <name type="scientific">Ficus carica</name>
    <name type="common">Common fig</name>
    <dbReference type="NCBI Taxonomy" id="3494"/>
    <lineage>
        <taxon>Eukaryota</taxon>
        <taxon>Viridiplantae</taxon>
        <taxon>Streptophyta</taxon>
        <taxon>Embryophyta</taxon>
        <taxon>Tracheophyta</taxon>
        <taxon>Spermatophyta</taxon>
        <taxon>Magnoliopsida</taxon>
        <taxon>eudicotyledons</taxon>
        <taxon>Gunneridae</taxon>
        <taxon>Pentapetalae</taxon>
        <taxon>rosids</taxon>
        <taxon>fabids</taxon>
        <taxon>Rosales</taxon>
        <taxon>Moraceae</taxon>
        <taxon>Ficeae</taxon>
        <taxon>Ficus</taxon>
    </lineage>
</organism>
<dbReference type="EMBL" id="BTGU01014928">
    <property type="protein sequence ID" value="GMN75062.1"/>
    <property type="molecule type" value="Genomic_DNA"/>
</dbReference>
<dbReference type="InterPro" id="IPR006564">
    <property type="entry name" value="Znf_PMZ"/>
</dbReference>
<proteinExistence type="predicted"/>
<evidence type="ECO:0000256" key="1">
    <source>
        <dbReference type="ARBA" id="ARBA00022723"/>
    </source>
</evidence>